<reference evidence="3 4" key="1">
    <citation type="submission" date="2017-09" db="EMBL/GenBank/DDBJ databases">
        <title>Large-scale bioinformatics analysis of Bacillus genomes uncovers conserved roles of natural products in bacterial physiology.</title>
        <authorList>
            <consortium name="Agbiome Team Llc"/>
            <person name="Bleich R.M."/>
            <person name="Grubbs K.J."/>
            <person name="Santa Maria K.C."/>
            <person name="Allen S.E."/>
            <person name="Farag S."/>
            <person name="Shank E.A."/>
            <person name="Bowers A."/>
        </authorList>
    </citation>
    <scope>NUCLEOTIDE SEQUENCE [LARGE SCALE GENOMIC DNA]</scope>
    <source>
        <strain evidence="3 4">AFS044250</strain>
    </source>
</reference>
<evidence type="ECO:0000313" key="4">
    <source>
        <dbReference type="Proteomes" id="UP000225997"/>
    </source>
</evidence>
<name>A0A2B5XP29_9BACI</name>
<dbReference type="Gene3D" id="3.55.50.40">
    <property type="match status" value="1"/>
</dbReference>
<evidence type="ECO:0000259" key="2">
    <source>
        <dbReference type="Pfam" id="PF18994"/>
    </source>
</evidence>
<dbReference type="EMBL" id="NUSQ01000141">
    <property type="protein sequence ID" value="PHD64207.1"/>
    <property type="molecule type" value="Genomic_DNA"/>
</dbReference>
<comment type="caution">
    <text evidence="3">The sequence shown here is derived from an EMBL/GenBank/DDBJ whole genome shotgun (WGS) entry which is preliminary data.</text>
</comment>
<evidence type="ECO:0000259" key="1">
    <source>
        <dbReference type="Pfam" id="PF06605"/>
    </source>
</evidence>
<dbReference type="AlphaFoldDB" id="A0A2B5XP29"/>
<dbReference type="InterPro" id="IPR010572">
    <property type="entry name" value="Tail_dom"/>
</dbReference>
<dbReference type="Gene3D" id="6.20.110.10">
    <property type="match status" value="1"/>
</dbReference>
<proteinExistence type="predicted"/>
<evidence type="ECO:0008006" key="5">
    <source>
        <dbReference type="Google" id="ProtNLM"/>
    </source>
</evidence>
<feature type="domain" description="Prophage endopeptidase tail N-terminal" evidence="2">
    <location>
        <begin position="11"/>
        <end position="86"/>
    </location>
</feature>
<gene>
    <name evidence="3" type="ORF">COF40_24720</name>
</gene>
<evidence type="ECO:0000313" key="3">
    <source>
        <dbReference type="EMBL" id="PHD64207.1"/>
    </source>
</evidence>
<dbReference type="RefSeq" id="WP_100063448.1">
    <property type="nucleotide sequence ID" value="NZ_NUSQ01000141.1"/>
</dbReference>
<protein>
    <recommendedName>
        <fullName evidence="5">Prophage tail endopeptidase domain-containing protein</fullName>
    </recommendedName>
</protein>
<sequence length="667" mass="76088">MNVVTVTDLAGNTEILTGFPKITRVRRVNGEKGISFLLYPTEENKQSFSLVQEESKIEFDGEIYIVKHLVERTIGNTFYKKVECNHEFYVKMFNKQKHEVHNGSMTFRNAVDFVFEGTGYQTAIIDPFYAEDFQNLGKENRLALLKKILERYKAEISIRGNLASFKEKIGEDTDFQFRYNFNIKTFEREIDTKQLATYIRGYGKDGLIREYTSPNVHKFGLIEADSIEDERFTTIEGLDRALKENLQDTPVVSMTIDFIDLRKAGYPYNVPNEGDRVLLVYEPMDVDIETRLMEIEEEFNAKLEPVACRVTLANYKKGFGGTLFQSVQKAMSGIVNEDGKIKYNALDEGVKRASEAIKNAQTELIFENGILGKDPNDPNNLVAFNSAGIGISRDGGKTFKEALTYEGLVASAGFVGQLDANNIKVGPGTFFEEGYDPFKVSNRLDTLIDNLSEDNVITVIEKQFLSAEWVKIQNEYRSTMQIAAGYWKSEEKIFERDMYTQRYEELKNFLTVEQDENNQAAILSPSNMIKDSVINGDRYKNCLTNYFESRNKMNELILFRTKEIADTAQKNVDEVTNHIVYKTEIRSTNGTTFKNGQISTELEARVYHGATDVTSTTDFLYKWTRKSADSLGDNTWNKAHENAGRKVIITNLDVNIRATFACEINKL</sequence>
<organism evidence="3 4">
    <name type="scientific">Bacillus toyonensis</name>
    <dbReference type="NCBI Taxonomy" id="155322"/>
    <lineage>
        <taxon>Bacteria</taxon>
        <taxon>Bacillati</taxon>
        <taxon>Bacillota</taxon>
        <taxon>Bacilli</taxon>
        <taxon>Bacillales</taxon>
        <taxon>Bacillaceae</taxon>
        <taxon>Bacillus</taxon>
        <taxon>Bacillus cereus group</taxon>
    </lineage>
</organism>
<feature type="domain" description="Tail spike" evidence="1">
    <location>
        <begin position="89"/>
        <end position="318"/>
    </location>
</feature>
<accession>A0A2B5XP29</accession>
<dbReference type="InterPro" id="IPR044051">
    <property type="entry name" value="Prophage_tail_N"/>
</dbReference>
<dbReference type="Proteomes" id="UP000225997">
    <property type="component" value="Unassembled WGS sequence"/>
</dbReference>
<dbReference type="Pfam" id="PF06605">
    <property type="entry name" value="Prophage_tail"/>
    <property type="match status" value="1"/>
</dbReference>
<dbReference type="Pfam" id="PF18994">
    <property type="entry name" value="Prophage_tailD1"/>
    <property type="match status" value="1"/>
</dbReference>